<feature type="domain" description="DNA helicase Pif1-like DEAD-box helicase" evidence="3">
    <location>
        <begin position="380"/>
        <end position="514"/>
    </location>
</feature>
<evidence type="ECO:0000259" key="3">
    <source>
        <dbReference type="Pfam" id="PF05970"/>
    </source>
</evidence>
<sequence length="516" mass="59259">MHRANIDIEYILDPYACCAYIAQYINKSDRSVSDHLSAVLKESIKNQDGSRKVMKKIAAAYYNVSEVSAQEAAYNLLQLRMCEASRKTEFIATGPPEYRKRMLKFKDDLEMLDKNSVDIYKKGLVEYYQARPDELNHLNLAQFVTNYEYYSQKRARKTDGDLDNANDDADNEENPSDGSTFITLREDLGSVKKRKQTKVIRYHLQALDKNPDIYFYSLLMLYLPWKDEVTDLIDVDVANKFEQNKDIILSNRNEFILISDESIEEFLVEAQRQAALDNSEVDEDLTNANERLPNVINPFRASIANENVNNFDNNSNQELQDYELNVSFEDNMITGDELDPDRYITKVDRNTEESSIAQIDRYTRPNRLTSIEFYSLLSKLNMFQRAFLNHVIEHIRHNKEWFAGPAPLKLFVTGGAGTGKSMLIKTLYQALIRHYDDDTNRDFNSPTVLLTAPTGKAAFNINGQIVRSAFHLPVNHSELNELSSEVSHSIGVALVDLKVVIIDEISMISSRLFSWI</sequence>
<comment type="cofactor">
    <cofactor evidence="1">
        <name>Mg(2+)</name>
        <dbReference type="ChEBI" id="CHEBI:18420"/>
    </cofactor>
</comment>
<dbReference type="GO" id="GO:0043139">
    <property type="term" value="F:5'-3' DNA helicase activity"/>
    <property type="evidence" value="ECO:0007669"/>
    <property type="project" value="UniProtKB-EC"/>
</dbReference>
<dbReference type="InterPro" id="IPR051055">
    <property type="entry name" value="PIF1_helicase"/>
</dbReference>
<dbReference type="SUPFAM" id="SSF52540">
    <property type="entry name" value="P-loop containing nucleoside triphosphate hydrolases"/>
    <property type="match status" value="1"/>
</dbReference>
<name>A0A1C7MV65_9FUNG</name>
<keyword evidence="1" id="KW-0347">Helicase</keyword>
<feature type="compositionally biased region" description="Acidic residues" evidence="2">
    <location>
        <begin position="161"/>
        <end position="175"/>
    </location>
</feature>
<dbReference type="GO" id="GO:0006310">
    <property type="term" value="P:DNA recombination"/>
    <property type="evidence" value="ECO:0007669"/>
    <property type="project" value="UniProtKB-KW"/>
</dbReference>
<evidence type="ECO:0000256" key="2">
    <source>
        <dbReference type="SAM" id="MobiDB-lite"/>
    </source>
</evidence>
<keyword evidence="1" id="KW-0547">Nucleotide-binding</keyword>
<dbReference type="STRING" id="101091.A0A1C7MV65"/>
<keyword evidence="1" id="KW-0067">ATP-binding</keyword>
<keyword evidence="5" id="KW-1185">Reference proteome</keyword>
<proteinExistence type="inferred from homology"/>
<evidence type="ECO:0000313" key="4">
    <source>
        <dbReference type="EMBL" id="OBZ80775.1"/>
    </source>
</evidence>
<comment type="caution">
    <text evidence="4">The sequence shown here is derived from an EMBL/GenBank/DDBJ whole genome shotgun (WGS) entry which is preliminary data.</text>
</comment>
<gene>
    <name evidence="4" type="ORF">A0J61_11176</name>
</gene>
<dbReference type="GO" id="GO:0006281">
    <property type="term" value="P:DNA repair"/>
    <property type="evidence" value="ECO:0007669"/>
    <property type="project" value="UniProtKB-KW"/>
</dbReference>
<dbReference type="Pfam" id="PF05970">
    <property type="entry name" value="PIF1"/>
    <property type="match status" value="1"/>
</dbReference>
<dbReference type="Proteomes" id="UP000093000">
    <property type="component" value="Unassembled WGS sequence"/>
</dbReference>
<feature type="region of interest" description="Disordered" evidence="2">
    <location>
        <begin position="158"/>
        <end position="180"/>
    </location>
</feature>
<dbReference type="InterPro" id="IPR027417">
    <property type="entry name" value="P-loop_NTPase"/>
</dbReference>
<feature type="non-terminal residue" evidence="4">
    <location>
        <position position="516"/>
    </location>
</feature>
<dbReference type="GO" id="GO:0005524">
    <property type="term" value="F:ATP binding"/>
    <property type="evidence" value="ECO:0007669"/>
    <property type="project" value="UniProtKB-KW"/>
</dbReference>
<dbReference type="GO" id="GO:0000723">
    <property type="term" value="P:telomere maintenance"/>
    <property type="evidence" value="ECO:0007669"/>
    <property type="project" value="InterPro"/>
</dbReference>
<keyword evidence="1" id="KW-0227">DNA damage</keyword>
<dbReference type="GO" id="GO:0016887">
    <property type="term" value="F:ATP hydrolysis activity"/>
    <property type="evidence" value="ECO:0007669"/>
    <property type="project" value="RHEA"/>
</dbReference>
<dbReference type="OrthoDB" id="5578775at2759"/>
<dbReference type="InterPro" id="IPR010285">
    <property type="entry name" value="DNA_helicase_pif1-like_DEAD"/>
</dbReference>
<keyword evidence="1" id="KW-0233">DNA recombination</keyword>
<comment type="catalytic activity">
    <reaction evidence="1">
        <text>ATP + H2O = ADP + phosphate + H(+)</text>
        <dbReference type="Rhea" id="RHEA:13065"/>
        <dbReference type="ChEBI" id="CHEBI:15377"/>
        <dbReference type="ChEBI" id="CHEBI:15378"/>
        <dbReference type="ChEBI" id="CHEBI:30616"/>
        <dbReference type="ChEBI" id="CHEBI:43474"/>
        <dbReference type="ChEBI" id="CHEBI:456216"/>
        <dbReference type="EC" id="5.6.2.3"/>
    </reaction>
</comment>
<comment type="similarity">
    <text evidence="1">Belongs to the helicase family.</text>
</comment>
<dbReference type="PANTHER" id="PTHR47642">
    <property type="entry name" value="ATP-DEPENDENT DNA HELICASE"/>
    <property type="match status" value="1"/>
</dbReference>
<dbReference type="PANTHER" id="PTHR47642:SF5">
    <property type="entry name" value="ATP-DEPENDENT DNA HELICASE"/>
    <property type="match status" value="1"/>
</dbReference>
<dbReference type="EC" id="5.6.2.3" evidence="1"/>
<organism evidence="4 5">
    <name type="scientific">Choanephora cucurbitarum</name>
    <dbReference type="NCBI Taxonomy" id="101091"/>
    <lineage>
        <taxon>Eukaryota</taxon>
        <taxon>Fungi</taxon>
        <taxon>Fungi incertae sedis</taxon>
        <taxon>Mucoromycota</taxon>
        <taxon>Mucoromycotina</taxon>
        <taxon>Mucoromycetes</taxon>
        <taxon>Mucorales</taxon>
        <taxon>Mucorineae</taxon>
        <taxon>Choanephoraceae</taxon>
        <taxon>Choanephoroideae</taxon>
        <taxon>Choanephora</taxon>
    </lineage>
</organism>
<dbReference type="EMBL" id="LUGH01001744">
    <property type="protein sequence ID" value="OBZ80775.1"/>
    <property type="molecule type" value="Genomic_DNA"/>
</dbReference>
<evidence type="ECO:0000313" key="5">
    <source>
        <dbReference type="Proteomes" id="UP000093000"/>
    </source>
</evidence>
<evidence type="ECO:0000256" key="1">
    <source>
        <dbReference type="RuleBase" id="RU363044"/>
    </source>
</evidence>
<accession>A0A1C7MV65</accession>
<dbReference type="Gene3D" id="3.40.50.300">
    <property type="entry name" value="P-loop containing nucleotide triphosphate hydrolases"/>
    <property type="match status" value="1"/>
</dbReference>
<keyword evidence="1" id="KW-0378">Hydrolase</keyword>
<protein>
    <recommendedName>
        <fullName evidence="1">ATP-dependent DNA helicase</fullName>
        <ecNumber evidence="1">5.6.2.3</ecNumber>
    </recommendedName>
</protein>
<reference evidence="4 5" key="1">
    <citation type="submission" date="2016-03" db="EMBL/GenBank/DDBJ databases">
        <title>Choanephora cucurbitarum.</title>
        <authorList>
            <person name="Min B."/>
            <person name="Park H."/>
            <person name="Park J.-H."/>
            <person name="Shin H.-D."/>
            <person name="Choi I.-G."/>
        </authorList>
    </citation>
    <scope>NUCLEOTIDE SEQUENCE [LARGE SCALE GENOMIC DNA]</scope>
    <source>
        <strain evidence="4 5">KUS-F28377</strain>
    </source>
</reference>
<dbReference type="InParanoid" id="A0A1C7MV65"/>
<dbReference type="AlphaFoldDB" id="A0A1C7MV65"/>
<keyword evidence="1" id="KW-0234">DNA repair</keyword>